<dbReference type="ExpressionAtlas" id="A0A1D6GQJ8">
    <property type="expression patterns" value="baseline and differential"/>
</dbReference>
<accession>A0A1D6GQJ8</accession>
<dbReference type="EMBL" id="CM000781">
    <property type="protein sequence ID" value="AQK65411.1"/>
    <property type="molecule type" value="Genomic_DNA"/>
</dbReference>
<dbReference type="STRING" id="4577.A0A1D6GQJ8"/>
<proteinExistence type="predicted"/>
<reference evidence="1" key="1">
    <citation type="submission" date="2015-12" db="EMBL/GenBank/DDBJ databases">
        <title>Update maize B73 reference genome by single molecule sequencing technologies.</title>
        <authorList>
            <consortium name="Maize Genome Sequencing Project"/>
            <person name="Ware D."/>
        </authorList>
    </citation>
    <scope>NUCLEOTIDE SEQUENCE</scope>
    <source>
        <tissue evidence="1">Seedling</tissue>
    </source>
</reference>
<feature type="non-terminal residue" evidence="1">
    <location>
        <position position="254"/>
    </location>
</feature>
<protein>
    <submittedName>
        <fullName evidence="1">OsFBX59-F-box domain containing protein expressed</fullName>
    </submittedName>
</protein>
<dbReference type="InParanoid" id="A0A1D6GQJ8"/>
<evidence type="ECO:0000313" key="1">
    <source>
        <dbReference type="EMBL" id="AQK65411.1"/>
    </source>
</evidence>
<organism evidence="1">
    <name type="scientific">Zea mays</name>
    <name type="common">Maize</name>
    <dbReference type="NCBI Taxonomy" id="4577"/>
    <lineage>
        <taxon>Eukaryota</taxon>
        <taxon>Viridiplantae</taxon>
        <taxon>Streptophyta</taxon>
        <taxon>Embryophyta</taxon>
        <taxon>Tracheophyta</taxon>
        <taxon>Spermatophyta</taxon>
        <taxon>Magnoliopsida</taxon>
        <taxon>Liliopsida</taxon>
        <taxon>Poales</taxon>
        <taxon>Poaceae</taxon>
        <taxon>PACMAD clade</taxon>
        <taxon>Panicoideae</taxon>
        <taxon>Andropogonodae</taxon>
        <taxon>Andropogoneae</taxon>
        <taxon>Tripsacinae</taxon>
        <taxon>Zea</taxon>
    </lineage>
</organism>
<dbReference type="AlphaFoldDB" id="A0A1D6GQJ8"/>
<sequence>MAVPSRRHLQVLVHGGGVCAGRGERQQASPDGASTYLGKPRGDMDGLPRELCLKIFHLLDHQSLASSPQGLTRSLKLWHPNTELEAPVIAIAIALPLFFLFQERNFSDDEININKVLASQTFFSKLFNDRWGADAAAFYAPEGSKSWKDVFAVQDRCDRYGLGVRIIREGKNYYLIYQGEIQRYLGKESPSEDNQKFAMTSFLTKKNCQAQVSEADMDAMWKHPDVYKEWIKSDKVLHELIGDKLVTTAIAIRK</sequence>
<gene>
    <name evidence="1" type="ORF">ZEAMMB73_Zm00001d014169</name>
</gene>
<name>A0A1D6GQJ8_MAIZE</name>